<dbReference type="EMBL" id="AP019309">
    <property type="protein sequence ID" value="BBH27535.1"/>
    <property type="molecule type" value="Genomic_DNA"/>
</dbReference>
<name>A0A3G9JGN0_9FIRM</name>
<reference evidence="1 2" key="1">
    <citation type="submission" date="2018-11" db="EMBL/GenBank/DDBJ databases">
        <title>Novel Erysipelotrichaceae bacterium isolated from small intestine of a swine.</title>
        <authorList>
            <person name="Kim J.S."/>
            <person name="Choe H."/>
            <person name="Lee Y.R."/>
            <person name="Kim K.M."/>
            <person name="Park D.S."/>
        </authorList>
    </citation>
    <scope>NUCLEOTIDE SEQUENCE [LARGE SCALE GENOMIC DNA]</scope>
    <source>
        <strain evidence="1 2">SG0102</strain>
    </source>
</reference>
<dbReference type="InParanoid" id="A0A3G9JGN0"/>
<dbReference type="RefSeq" id="WP_125120251.1">
    <property type="nucleotide sequence ID" value="NZ_AP019309.1"/>
</dbReference>
<dbReference type="Gene3D" id="1.25.40.10">
    <property type="entry name" value="Tetratricopeptide repeat domain"/>
    <property type="match status" value="1"/>
</dbReference>
<evidence type="ECO:0000313" key="1">
    <source>
        <dbReference type="EMBL" id="BBH27535.1"/>
    </source>
</evidence>
<dbReference type="InterPro" id="IPR011990">
    <property type="entry name" value="TPR-like_helical_dom_sf"/>
</dbReference>
<dbReference type="Proteomes" id="UP000268059">
    <property type="component" value="Chromosome"/>
</dbReference>
<dbReference type="AlphaFoldDB" id="A0A3G9JGN0"/>
<sequence>MFDEIRELTLQLYLPLLAMMMEDQRVSKAEIIKAGENALQLIRDHELYEHLDTKKDLDVYRKLLSGDLEALNLACLKKTIDMYFIYEEMGTYHIANTQTSYWLSAKGIAIMVRYSDDLTFLTKLQEQLSLETLEKAKNVIEMIAKDKQVHHIHELISLINDIMRLDPKAYELRLQGLQMIEKATLPVYDQCDLSNQMAYGLMTADKLNLLNIGKQHLDAIKEKMAGLEKCEKNDLLIAKIDSNIGAYYQGRFKLDKNREDIEKAIAYHKQALQMRQSLQSPTVANSYLTLASDDFYAYNLTHDVNYLRASLDNHLLAYERLSNDEEAYKNLIRIAGTKIMLCLEDYDEAMVSSIYDDLARSYVVAMAHYDTKELRNIKENFKESLELFKNHPCSHERYDQIYRLARQIDEEDGYFEDLVRRKL</sequence>
<proteinExistence type="predicted"/>
<protein>
    <submittedName>
        <fullName evidence="1">Uncharacterized protein</fullName>
    </submittedName>
</protein>
<gene>
    <name evidence="1" type="ORF">SG0102_24690</name>
</gene>
<evidence type="ECO:0000313" key="2">
    <source>
        <dbReference type="Proteomes" id="UP000268059"/>
    </source>
</evidence>
<accession>A0A3G9JGN0</accession>
<organism evidence="1 2">
    <name type="scientific">Intestinibaculum porci</name>
    <dbReference type="NCBI Taxonomy" id="2487118"/>
    <lineage>
        <taxon>Bacteria</taxon>
        <taxon>Bacillati</taxon>
        <taxon>Bacillota</taxon>
        <taxon>Erysipelotrichia</taxon>
        <taxon>Erysipelotrichales</taxon>
        <taxon>Erysipelotrichaceae</taxon>
        <taxon>Intestinibaculum</taxon>
    </lineage>
</organism>
<dbReference type="KEGG" id="ebm:SG0102_24690"/>
<keyword evidence="2" id="KW-1185">Reference proteome</keyword>